<evidence type="ECO:0000256" key="1">
    <source>
        <dbReference type="ARBA" id="ARBA00022801"/>
    </source>
</evidence>
<dbReference type="InterPro" id="IPR000330">
    <property type="entry name" value="SNF2_N"/>
</dbReference>
<dbReference type="GO" id="GO:0005524">
    <property type="term" value="F:ATP binding"/>
    <property type="evidence" value="ECO:0007669"/>
    <property type="project" value="InterPro"/>
</dbReference>
<dbReference type="OrthoDB" id="9814088at2"/>
<accession>A0A844B8Y4</accession>
<sequence>MARARRTPNHAPVVAVAQADGGNGRLARPARQGTFGCPDEPSRSLCRPSTQARTRRSAVRGGQLMDQYLRFVNGVQALRRRVSALDIGLVGALGVAADPLPHQIATVRRILGDSHIRHLISDEVGLGKTVQALMIVNALRWQDPKHKTLVIAPDNLLLQWQEECWIRGHVMPAIAGAVGHGTHDDLLPITLARPRDLLTRQGQGTRTITADPDVFDLLIVDEPQTMPREVIQAIASASDDFRQVLVLSATPRLGDPSWREPILRMIEPEAATLARIEGRSVADVLRNREEAALAELSQTDCPDRWRRGFLRSGATRRIIRNGRAEWGEYLPQRRNHEVRLQPLTSERMRHEVAAMILEGTDPAQGMQGTAWTAARALQRSARAARTVLTELAARGGTLAQLAEAARVKSLEDPGDSRLEALLDILSGQWCEDDERAFIIVCGDNPTIDMLRVALPRYFPSLVDGISVLRRPVATDVEGVTNLREIQETLAPLLSGDNRLLLVGDWVQAGLNLHHVADGIIFFSLPWEIDSIDQLIGRVDRLGATGERKGGRRVIDIWRILIEGSQETAIADTVAELGVFDSPLPPLSPTDLAELQTTLGHAAIRRKAALLVTPLAGKGTGLPSLFRDAEPFTQQQAAADFELWRVKPCPAPAMMSDLARPNETPIRREERALGAWLKTIKASKDFDTGGRVDKEDGYGFQTIWYHGVGERGRAGEAPFSLPGASRESWMSGHVPFIYRRAHISSPPRKIVFTDDGELGADGTRSGRPLRFLDHGSELHDALVSGYTASLLSAFGTAKPVVQTSVRLPEGHPARGLGPLVVVTVAQFDPFPDELLPPAWTTEARQLLNSAPTDVQKSALSADRRMLHTLLRAFQRRLRVAAPAVFMRKGYWKAKDGWRELTEGEVDLCLQPITASTNNALARGRTPLSALEKHEVVNALRSRHLAKINAEVEEYRGSVLDRIQHELEGLTDQVSPYFLAEIRNRELNLERRRQAPPEAGPVELWQGQVAALERSLSMARLNFSEATDFLQGLAAGHHPARTVQPCTILLALIAEE</sequence>
<dbReference type="Gene3D" id="3.40.50.300">
    <property type="entry name" value="P-loop containing nucleotide triphosphate hydrolases"/>
    <property type="match status" value="1"/>
</dbReference>
<evidence type="ECO:0000259" key="3">
    <source>
        <dbReference type="PROSITE" id="PS51192"/>
    </source>
</evidence>
<keyword evidence="1" id="KW-0378">Hydrolase</keyword>
<dbReference type="InterPro" id="IPR038718">
    <property type="entry name" value="SNF2-like_sf"/>
</dbReference>
<dbReference type="GO" id="GO:0016787">
    <property type="term" value="F:hydrolase activity"/>
    <property type="evidence" value="ECO:0007669"/>
    <property type="project" value="UniProtKB-KW"/>
</dbReference>
<name>A0A844B8Y4_9RHOB</name>
<feature type="domain" description="Helicase ATP-binding" evidence="3">
    <location>
        <begin position="109"/>
        <end position="269"/>
    </location>
</feature>
<dbReference type="InterPro" id="IPR014001">
    <property type="entry name" value="Helicase_ATP-bd"/>
</dbReference>
<gene>
    <name evidence="4" type="ORF">GH815_17895</name>
</gene>
<evidence type="ECO:0000313" key="4">
    <source>
        <dbReference type="EMBL" id="MRH22846.1"/>
    </source>
</evidence>
<dbReference type="PANTHER" id="PTHR45766">
    <property type="entry name" value="DNA ANNEALING HELICASE AND ENDONUCLEASE ZRANB3 FAMILY MEMBER"/>
    <property type="match status" value="1"/>
</dbReference>
<protein>
    <recommendedName>
        <fullName evidence="3">Helicase ATP-binding domain-containing protein</fullName>
    </recommendedName>
</protein>
<organism evidence="4 5">
    <name type="scientific">Rhodovulum strictum</name>
    <dbReference type="NCBI Taxonomy" id="58314"/>
    <lineage>
        <taxon>Bacteria</taxon>
        <taxon>Pseudomonadati</taxon>
        <taxon>Pseudomonadota</taxon>
        <taxon>Alphaproteobacteria</taxon>
        <taxon>Rhodobacterales</taxon>
        <taxon>Paracoccaceae</taxon>
        <taxon>Rhodovulum</taxon>
    </lineage>
</organism>
<feature type="region of interest" description="Disordered" evidence="2">
    <location>
        <begin position="32"/>
        <end position="52"/>
    </location>
</feature>
<evidence type="ECO:0000256" key="2">
    <source>
        <dbReference type="SAM" id="MobiDB-lite"/>
    </source>
</evidence>
<proteinExistence type="predicted"/>
<dbReference type="Gene3D" id="3.40.50.10810">
    <property type="entry name" value="Tandem AAA-ATPase domain"/>
    <property type="match status" value="1"/>
</dbReference>
<dbReference type="EMBL" id="WJPO01000046">
    <property type="protein sequence ID" value="MRH22846.1"/>
    <property type="molecule type" value="Genomic_DNA"/>
</dbReference>
<dbReference type="PANTHER" id="PTHR45766:SF6">
    <property type="entry name" value="SWI_SNF-RELATED MATRIX-ASSOCIATED ACTIN-DEPENDENT REGULATOR OF CHROMATIN SUBFAMILY A-LIKE PROTEIN 1"/>
    <property type="match status" value="1"/>
</dbReference>
<dbReference type="InterPro" id="IPR027417">
    <property type="entry name" value="P-loop_NTPase"/>
</dbReference>
<reference evidence="4 5" key="1">
    <citation type="submission" date="2019-11" db="EMBL/GenBank/DDBJ databases">
        <title>Draft Whole-Genome sequence of the marine photosynthetic bacterium Rhodovulum strictum DSM 11289.</title>
        <authorList>
            <person name="Kyndt J.A."/>
            <person name="Meyer T.E."/>
        </authorList>
    </citation>
    <scope>NUCLEOTIDE SEQUENCE [LARGE SCALE GENOMIC DNA]</scope>
    <source>
        <strain evidence="4 5">DSM 11289</strain>
    </source>
</reference>
<dbReference type="Pfam" id="PF00176">
    <property type="entry name" value="SNF2-rel_dom"/>
    <property type="match status" value="1"/>
</dbReference>
<comment type="caution">
    <text evidence="4">The sequence shown here is derived from an EMBL/GenBank/DDBJ whole genome shotgun (WGS) entry which is preliminary data.</text>
</comment>
<dbReference type="PROSITE" id="PS51192">
    <property type="entry name" value="HELICASE_ATP_BIND_1"/>
    <property type="match status" value="1"/>
</dbReference>
<dbReference type="SMART" id="SM00487">
    <property type="entry name" value="DEXDc"/>
    <property type="match status" value="1"/>
</dbReference>
<keyword evidence="5" id="KW-1185">Reference proteome</keyword>
<dbReference type="Proteomes" id="UP000466730">
    <property type="component" value="Unassembled WGS sequence"/>
</dbReference>
<evidence type="ECO:0000313" key="5">
    <source>
        <dbReference type="Proteomes" id="UP000466730"/>
    </source>
</evidence>
<dbReference type="SUPFAM" id="SSF52540">
    <property type="entry name" value="P-loop containing nucleoside triphosphate hydrolases"/>
    <property type="match status" value="2"/>
</dbReference>
<dbReference type="AlphaFoldDB" id="A0A844B8Y4"/>